<sequence length="219" mass="23547">MNTSVSSLDGGEFPWKRSQPAGLGDASAVNPETALTESPISTQTRGGFNVLRGIPHEYGIMMMPSRIIHHLAGACVAAIMGSSAHAQHCPPDPWGGEVACREQGPLACYRYALDRIPKNVGYFEATRMLGYGDRIIGVLTDMPGASGKVRLTGHTVTGEKATLYLRRGAAPTADEFDCSMNLAEDSPPPCEYQRGGEEIHFMVEAGNLPARVYLYGFVD</sequence>
<name>A0A7W3II13_9GAMM</name>
<proteinExistence type="predicted"/>
<feature type="region of interest" description="Disordered" evidence="1">
    <location>
        <begin position="1"/>
        <end position="28"/>
    </location>
</feature>
<gene>
    <name evidence="2" type="ORF">H4O11_12365</name>
</gene>
<comment type="caution">
    <text evidence="2">The sequence shown here is derived from an EMBL/GenBank/DDBJ whole genome shotgun (WGS) entry which is preliminary data.</text>
</comment>
<reference evidence="2 3" key="1">
    <citation type="submission" date="2020-08" db="EMBL/GenBank/DDBJ databases">
        <title>Stenotrophomonas tumulicola JCM 30961.</title>
        <authorList>
            <person name="Deng Y."/>
        </authorList>
    </citation>
    <scope>NUCLEOTIDE SEQUENCE [LARGE SCALE GENOMIC DNA]</scope>
    <source>
        <strain evidence="2 3">JCM 30961</strain>
    </source>
</reference>
<evidence type="ECO:0000313" key="2">
    <source>
        <dbReference type="EMBL" id="MBA8682595.1"/>
    </source>
</evidence>
<accession>A0A7W3II13</accession>
<keyword evidence="3" id="KW-1185">Reference proteome</keyword>
<dbReference type="Proteomes" id="UP000547058">
    <property type="component" value="Unassembled WGS sequence"/>
</dbReference>
<dbReference type="EMBL" id="JACGXS010000005">
    <property type="protein sequence ID" value="MBA8682595.1"/>
    <property type="molecule type" value="Genomic_DNA"/>
</dbReference>
<protein>
    <submittedName>
        <fullName evidence="2">Uncharacterized protein</fullName>
    </submittedName>
</protein>
<evidence type="ECO:0000313" key="3">
    <source>
        <dbReference type="Proteomes" id="UP000547058"/>
    </source>
</evidence>
<evidence type="ECO:0000256" key="1">
    <source>
        <dbReference type="SAM" id="MobiDB-lite"/>
    </source>
</evidence>
<dbReference type="AlphaFoldDB" id="A0A7W3II13"/>
<organism evidence="2 3">
    <name type="scientific">Stenotrophomonas tumulicola</name>
    <dbReference type="NCBI Taxonomy" id="1685415"/>
    <lineage>
        <taxon>Bacteria</taxon>
        <taxon>Pseudomonadati</taxon>
        <taxon>Pseudomonadota</taxon>
        <taxon>Gammaproteobacteria</taxon>
        <taxon>Lysobacterales</taxon>
        <taxon>Lysobacteraceae</taxon>
        <taxon>Stenotrophomonas</taxon>
    </lineage>
</organism>
<dbReference type="RefSeq" id="WP_182339722.1">
    <property type="nucleotide sequence ID" value="NZ_JACGXS010000005.1"/>
</dbReference>